<feature type="region of interest" description="Disordered" evidence="1">
    <location>
        <begin position="165"/>
        <end position="265"/>
    </location>
</feature>
<dbReference type="InterPro" id="IPR036034">
    <property type="entry name" value="PDZ_sf"/>
</dbReference>
<protein>
    <recommendedName>
        <fullName evidence="4">PDZ domain-containing protein</fullName>
    </recommendedName>
</protein>
<dbReference type="EMBL" id="CAUYUJ010014910">
    <property type="protein sequence ID" value="CAK0847551.1"/>
    <property type="molecule type" value="Genomic_DNA"/>
</dbReference>
<keyword evidence="3" id="KW-1185">Reference proteome</keyword>
<feature type="compositionally biased region" description="Basic and acidic residues" evidence="1">
    <location>
        <begin position="238"/>
        <end position="250"/>
    </location>
</feature>
<evidence type="ECO:0000313" key="3">
    <source>
        <dbReference type="Proteomes" id="UP001189429"/>
    </source>
</evidence>
<gene>
    <name evidence="2" type="ORF">PCOR1329_LOCUS40724</name>
</gene>
<dbReference type="Proteomes" id="UP001189429">
    <property type="component" value="Unassembled WGS sequence"/>
</dbReference>
<dbReference type="SUPFAM" id="SSF50156">
    <property type="entry name" value="PDZ domain-like"/>
    <property type="match status" value="1"/>
</dbReference>
<accession>A0ABN9TNT3</accession>
<evidence type="ECO:0008006" key="4">
    <source>
        <dbReference type="Google" id="ProtNLM"/>
    </source>
</evidence>
<reference evidence="2" key="1">
    <citation type="submission" date="2023-10" db="EMBL/GenBank/DDBJ databases">
        <authorList>
            <person name="Chen Y."/>
            <person name="Shah S."/>
            <person name="Dougan E. K."/>
            <person name="Thang M."/>
            <person name="Chan C."/>
        </authorList>
    </citation>
    <scope>NUCLEOTIDE SEQUENCE [LARGE SCALE GENOMIC DNA]</scope>
</reference>
<feature type="compositionally biased region" description="Basic residues" evidence="1">
    <location>
        <begin position="188"/>
        <end position="203"/>
    </location>
</feature>
<name>A0ABN9TNT3_9DINO</name>
<comment type="caution">
    <text evidence="2">The sequence shown here is derived from an EMBL/GenBank/DDBJ whole genome shotgun (WGS) entry which is preliminary data.</text>
</comment>
<feature type="compositionally biased region" description="Low complexity" evidence="1">
    <location>
        <begin position="204"/>
        <end position="216"/>
    </location>
</feature>
<proteinExistence type="predicted"/>
<evidence type="ECO:0000256" key="1">
    <source>
        <dbReference type="SAM" id="MobiDB-lite"/>
    </source>
</evidence>
<evidence type="ECO:0000313" key="2">
    <source>
        <dbReference type="EMBL" id="CAK0847551.1"/>
    </source>
</evidence>
<organism evidence="2 3">
    <name type="scientific">Prorocentrum cordatum</name>
    <dbReference type="NCBI Taxonomy" id="2364126"/>
    <lineage>
        <taxon>Eukaryota</taxon>
        <taxon>Sar</taxon>
        <taxon>Alveolata</taxon>
        <taxon>Dinophyceae</taxon>
        <taxon>Prorocentrales</taxon>
        <taxon>Prorocentraceae</taxon>
        <taxon>Prorocentrum</taxon>
    </lineage>
</organism>
<sequence length="265" mass="28023">MLRVGTPARAAAGRAARAGGRGRGLARGEMREFVFASEADLYGFATVGAKVCQVVCGSPAHRLGVTPGWHVAAVDGRALPGALMPSLQRGAPLVTTAELRALLGSRRAAACRSGAPVRLTFWTTTAPDPEASPRSGHPQLREPTAEELVRVLAQRFGTLERAWSEGLDPDQCGAPNLPGVSGGLPTPRHPRRPQRRGGLRRARAAPPAGRALPPARRQADHTVGRCAVCTLPNPCPKHGKEEQQDALDKFRGRRRPPARADADGA</sequence>